<proteinExistence type="predicted"/>
<evidence type="ECO:0000256" key="1">
    <source>
        <dbReference type="SAM" id="MobiDB-lite"/>
    </source>
</evidence>
<evidence type="ECO:0000313" key="3">
    <source>
        <dbReference type="Proteomes" id="UP001158576"/>
    </source>
</evidence>
<feature type="compositionally biased region" description="Low complexity" evidence="1">
    <location>
        <begin position="103"/>
        <end position="136"/>
    </location>
</feature>
<sequence length="156" mass="16493">MKGIFALLTVAQAALIFNDDHIDLAKVDYEDVGLLARFARQIETEGSGVDDQIEEEVNKIEPETSSTVEESASTSSTDTEEDVGDTEVLEDGVTEKPNDDPTADANTTTTTAAPDNSSTASSTTQKATTTKSPSSSGQMNTFTFLLPTILGALLLL</sequence>
<accession>A0ABN7SQZ5</accession>
<gene>
    <name evidence="2" type="ORF">OKIOD_LOCUS10982</name>
</gene>
<evidence type="ECO:0000313" key="2">
    <source>
        <dbReference type="EMBL" id="CAG5105540.1"/>
    </source>
</evidence>
<reference evidence="2 3" key="1">
    <citation type="submission" date="2021-04" db="EMBL/GenBank/DDBJ databases">
        <authorList>
            <person name="Bliznina A."/>
        </authorList>
    </citation>
    <scope>NUCLEOTIDE SEQUENCE [LARGE SCALE GENOMIC DNA]</scope>
</reference>
<organism evidence="2 3">
    <name type="scientific">Oikopleura dioica</name>
    <name type="common">Tunicate</name>
    <dbReference type="NCBI Taxonomy" id="34765"/>
    <lineage>
        <taxon>Eukaryota</taxon>
        <taxon>Metazoa</taxon>
        <taxon>Chordata</taxon>
        <taxon>Tunicata</taxon>
        <taxon>Appendicularia</taxon>
        <taxon>Copelata</taxon>
        <taxon>Oikopleuridae</taxon>
        <taxon>Oikopleura</taxon>
    </lineage>
</organism>
<name>A0ABN7SQZ5_OIKDI</name>
<feature type="compositionally biased region" description="Low complexity" evidence="1">
    <location>
        <begin position="63"/>
        <end position="77"/>
    </location>
</feature>
<feature type="region of interest" description="Disordered" evidence="1">
    <location>
        <begin position="46"/>
        <end position="140"/>
    </location>
</feature>
<protein>
    <submittedName>
        <fullName evidence="2">Oidioi.mRNA.OKI2018_I69.chr1.g2217.t1.cds</fullName>
    </submittedName>
</protein>
<dbReference type="EMBL" id="OU015566">
    <property type="protein sequence ID" value="CAG5105540.1"/>
    <property type="molecule type" value="Genomic_DNA"/>
</dbReference>
<feature type="compositionally biased region" description="Acidic residues" evidence="1">
    <location>
        <begin position="78"/>
        <end position="92"/>
    </location>
</feature>
<dbReference type="Proteomes" id="UP001158576">
    <property type="component" value="Chromosome 1"/>
</dbReference>
<keyword evidence="3" id="KW-1185">Reference proteome</keyword>